<sequence length="184" mass="18833">MELLVYMSFAVVVLTLIGGMLINTLAAERTISGRTGASTAGQIIAQSIHAGVRNAAALDTTATERGELLRLANVGNTAIAAPYCQVWFYDPAEPGAVYYRRGDPTATPITVPTAAQLTGDGWLLLGTGIAPGPGAAAPWQLSGSPAATVDLSLSVATADGDPPALLQATSTSRQDVSMESPCFS</sequence>
<dbReference type="EMBL" id="QZVS01000082">
    <property type="protein sequence ID" value="RJT88516.1"/>
    <property type="molecule type" value="Genomic_DNA"/>
</dbReference>
<reference evidence="2 3" key="1">
    <citation type="submission" date="2018-09" db="EMBL/GenBank/DDBJ databases">
        <title>Novel species of Cryobacterium.</title>
        <authorList>
            <person name="Liu Q."/>
            <person name="Xin Y.-H."/>
        </authorList>
    </citation>
    <scope>NUCLEOTIDE SEQUENCE [LARGE SCALE GENOMIC DNA]</scope>
    <source>
        <strain evidence="2 3">Hh39</strain>
    </source>
</reference>
<proteinExistence type="predicted"/>
<name>A0A3A5MR77_9MICO</name>
<keyword evidence="1" id="KW-1133">Transmembrane helix</keyword>
<accession>A0A3A5MR77</accession>
<comment type="caution">
    <text evidence="2">The sequence shown here is derived from an EMBL/GenBank/DDBJ whole genome shotgun (WGS) entry which is preliminary data.</text>
</comment>
<dbReference type="AlphaFoldDB" id="A0A3A5MR77"/>
<evidence type="ECO:0000313" key="3">
    <source>
        <dbReference type="Proteomes" id="UP000272015"/>
    </source>
</evidence>
<keyword evidence="1" id="KW-0472">Membrane</keyword>
<gene>
    <name evidence="2" type="ORF">D6T64_10320</name>
</gene>
<protein>
    <recommendedName>
        <fullName evidence="4">Type II secretion system protein</fullName>
    </recommendedName>
</protein>
<dbReference type="Proteomes" id="UP000272015">
    <property type="component" value="Unassembled WGS sequence"/>
</dbReference>
<evidence type="ECO:0000313" key="2">
    <source>
        <dbReference type="EMBL" id="RJT88516.1"/>
    </source>
</evidence>
<keyword evidence="3" id="KW-1185">Reference proteome</keyword>
<organism evidence="2 3">
    <name type="scientific">Cryobacterium melibiosiphilum</name>
    <dbReference type="NCBI Taxonomy" id="995039"/>
    <lineage>
        <taxon>Bacteria</taxon>
        <taxon>Bacillati</taxon>
        <taxon>Actinomycetota</taxon>
        <taxon>Actinomycetes</taxon>
        <taxon>Micrococcales</taxon>
        <taxon>Microbacteriaceae</taxon>
        <taxon>Cryobacterium</taxon>
    </lineage>
</organism>
<feature type="transmembrane region" description="Helical" evidence="1">
    <location>
        <begin position="6"/>
        <end position="26"/>
    </location>
</feature>
<keyword evidence="1" id="KW-0812">Transmembrane</keyword>
<evidence type="ECO:0000256" key="1">
    <source>
        <dbReference type="SAM" id="Phobius"/>
    </source>
</evidence>
<evidence type="ECO:0008006" key="4">
    <source>
        <dbReference type="Google" id="ProtNLM"/>
    </source>
</evidence>